<evidence type="ECO:0000256" key="7">
    <source>
        <dbReference type="SAM" id="MobiDB-lite"/>
    </source>
</evidence>
<dbReference type="GO" id="GO:0003723">
    <property type="term" value="F:RNA binding"/>
    <property type="evidence" value="ECO:0007669"/>
    <property type="project" value="TreeGrafter"/>
</dbReference>
<evidence type="ECO:0000259" key="8">
    <source>
        <dbReference type="PROSITE" id="PS51192"/>
    </source>
</evidence>
<dbReference type="InterPro" id="IPR007502">
    <property type="entry name" value="Helicase-assoc_dom"/>
</dbReference>
<dbReference type="InterPro" id="IPR011545">
    <property type="entry name" value="DEAD/DEAH_box_helicase_dom"/>
</dbReference>
<dbReference type="OrthoDB" id="10253254at2759"/>
<dbReference type="EC" id="3.6.4.13" evidence="2"/>
<dbReference type="SMART" id="SM00847">
    <property type="entry name" value="HA2"/>
    <property type="match status" value="1"/>
</dbReference>
<feature type="region of interest" description="Disordered" evidence="7">
    <location>
        <begin position="895"/>
        <end position="933"/>
    </location>
</feature>
<dbReference type="Pfam" id="PF07717">
    <property type="entry name" value="OB_NTP_bind"/>
    <property type="match status" value="1"/>
</dbReference>
<feature type="compositionally biased region" description="Low complexity" evidence="7">
    <location>
        <begin position="193"/>
        <end position="203"/>
    </location>
</feature>
<keyword evidence="3" id="KW-0547">Nucleotide-binding</keyword>
<dbReference type="InterPro" id="IPR002464">
    <property type="entry name" value="DNA/RNA_helicase_DEAH_CS"/>
</dbReference>
<keyword evidence="4 10" id="KW-0378">Hydrolase</keyword>
<feature type="region of interest" description="Disordered" evidence="7">
    <location>
        <begin position="106"/>
        <end position="479"/>
    </location>
</feature>
<dbReference type="Proteomes" id="UP000245768">
    <property type="component" value="Unassembled WGS sequence"/>
</dbReference>
<name>A0A316YZB9_9BASI</name>
<dbReference type="SMART" id="SM00490">
    <property type="entry name" value="HELICc"/>
    <property type="match status" value="1"/>
</dbReference>
<dbReference type="Pfam" id="PF04408">
    <property type="entry name" value="WHD_HA2"/>
    <property type="match status" value="1"/>
</dbReference>
<feature type="compositionally biased region" description="Basic and acidic residues" evidence="7">
    <location>
        <begin position="128"/>
        <end position="144"/>
    </location>
</feature>
<feature type="compositionally biased region" description="Polar residues" evidence="7">
    <location>
        <begin position="290"/>
        <end position="302"/>
    </location>
</feature>
<dbReference type="GO" id="GO:0005524">
    <property type="term" value="F:ATP binding"/>
    <property type="evidence" value="ECO:0007669"/>
    <property type="project" value="UniProtKB-KW"/>
</dbReference>
<evidence type="ECO:0000313" key="11">
    <source>
        <dbReference type="Proteomes" id="UP000245768"/>
    </source>
</evidence>
<feature type="compositionally biased region" description="Basic and acidic residues" evidence="7">
    <location>
        <begin position="917"/>
        <end position="933"/>
    </location>
</feature>
<dbReference type="InParanoid" id="A0A316YZB9"/>
<dbReference type="Pfam" id="PF00271">
    <property type="entry name" value="Helicase_C"/>
    <property type="match status" value="1"/>
</dbReference>
<dbReference type="GO" id="GO:0003724">
    <property type="term" value="F:RNA helicase activity"/>
    <property type="evidence" value="ECO:0007669"/>
    <property type="project" value="UniProtKB-EC"/>
</dbReference>
<dbReference type="Gene3D" id="3.40.50.300">
    <property type="entry name" value="P-loop containing nucleotide triphosphate hydrolases"/>
    <property type="match status" value="3"/>
</dbReference>
<feature type="domain" description="Helicase ATP-binding" evidence="8">
    <location>
        <begin position="586"/>
        <end position="764"/>
    </location>
</feature>
<feature type="region of interest" description="Disordered" evidence="7">
    <location>
        <begin position="1"/>
        <end position="80"/>
    </location>
</feature>
<dbReference type="GO" id="GO:0005730">
    <property type="term" value="C:nucleolus"/>
    <property type="evidence" value="ECO:0007669"/>
    <property type="project" value="TreeGrafter"/>
</dbReference>
<sequence length="1517" mass="165483">MAGPPKRERFNAKARQSSVGGSSHKKRRRVKVGSGEDQVIDETIIDPEERRAKAEEDQKRRAVSPAPEAASAPISSKKRKRLDAYIARQLRKEEHKELLANLAKTSAEVGDRSALLSASTLGTGKVLSGRERIERNEAGTERTTQRRKGGFKVRDLSDDEDADLDEEPEDKIADHEEQGEGNSEEHDEREARIAAARALFAQAGPSTDSKDDQAIGSALALGPDGKPIAATMKIRKKNKQNKRRRMPGSGTAWGRATTRQADDDHEESSDFDSSASSDEGETDYDEGDSSIENVGNKSTRGNSSEEADLALDDLDSPFKPSTGKGKGKGKGKEIEGSVAMEGQDGSDDFEDSSASSLGDSDEEDDASEETDEDEQAILMEAMRLRGIEEDADYGSSLDEGGHTSVKGGHIAEDKEAADMVEDEEDEEEEEDGEEDDDDDVEDDDEEDDDEGESSEDDEALMNPMASRRRGLGQTNRSSGFKDWANAALGLEAKHSEDDQDGVYRGPEPVAGLKQKVSELGPQDGVVRGPLGADAPKMSERSAFAQKFYEEAGKETKRKRTVTVERSEELQDARLKLPVLAEEERIMTTILENEVTVLCGETGSGKTTQVPQFLFEAGFSSPGTANPGLVGVTQPRRVAALSMAQRVASELSLPSTRVSHQIRYDATVSPSTSVKFMTDGVLLRELAANFLLEKYSAIIIDEAHERSVNTDVLIGVLSRVVKLRAKRWIEGESGAKPLRLIIMSATLRVDDFVRNSTLFDTPPPVINVEARQHSVTVHFNRRTTHDYIAEAVKKVTKIHARLPAGGVLVFMTGQQEITTVCKRLEKRFGKRAIEQRRRDRERITLAGAPAVRHDDDEEGETLRSDDRVALAAKDGDVEAEEIDLGVADQDLAADVDGEEKDLSDADEDALDSDDEEGGEAHDADMPDELKDDSDVPMHILPLYSLLSSDRQMRVFQPPPAGTRLVVVATNVAETSLTIPGISYVVDCGRSKERRCDPSTGVQSFEVSWISKASANQRSGRAGRTGPGHCYRLYSSAVYEDHFDSFSQPEILRTPVDGLVLQMKAMNIDQVAHFPFPTPPDRAALQKAERMLIRLGALEMQGLMSGKGSQSRITQLGRAMSLFPLGPRLSKLLVQGNQHGCLPFIVALVAALTVGDPFVQEQSLGEHDGEDDEEDEDGAKVSTMDEDLPPELEHIRSEKVRRVEAGKSRRSAYFKALARFGSMSEGASDPLRLLSVVGAYEHDGATQAFCHAHFLMPKAMEEIHKLRGQIASIVMANAGPEEAPKLAAQLGNPKFAAPPTTKQLTVLRQLLCAAYVDQVAIRADLAPESASRVASLQDASDPLARQFDRQMRQGAKMTSTRGVAFLAMGVPGQACYLHQTSVLFHQKPPEWVIFTELHRARSKNEGRQGNIWLKGLTRINPAWLSGLGRSLCSFSKPIELNDGSSTMSKLVAAARALKGGSVQDKTTAAPTERTVMLVPSYGTGPACEADERASHVGWSLPPVEAKQRLVQGRWVTDLA</sequence>
<dbReference type="InterPro" id="IPR001650">
    <property type="entry name" value="Helicase_C-like"/>
</dbReference>
<feature type="compositionally biased region" description="Acidic residues" evidence="7">
    <location>
        <begin position="418"/>
        <end position="459"/>
    </location>
</feature>
<feature type="compositionally biased region" description="Basic and acidic residues" evidence="7">
    <location>
        <begin position="47"/>
        <end position="60"/>
    </location>
</feature>
<accession>A0A316YZB9</accession>
<feature type="compositionally biased region" description="Basic residues" evidence="7">
    <location>
        <begin position="233"/>
        <end position="246"/>
    </location>
</feature>
<dbReference type="Pfam" id="PF21010">
    <property type="entry name" value="HA2_C"/>
    <property type="match status" value="1"/>
</dbReference>
<feature type="compositionally biased region" description="Low complexity" evidence="7">
    <location>
        <begin position="64"/>
        <end position="75"/>
    </location>
</feature>
<dbReference type="RefSeq" id="XP_025380363.1">
    <property type="nucleotide sequence ID" value="XM_025519446.1"/>
</dbReference>
<feature type="compositionally biased region" description="Acidic residues" evidence="7">
    <location>
        <begin position="305"/>
        <end position="315"/>
    </location>
</feature>
<dbReference type="FunFam" id="3.40.50.300:FF:002693">
    <property type="entry name" value="Predicted protein"/>
    <property type="match status" value="1"/>
</dbReference>
<feature type="compositionally biased region" description="Acidic residues" evidence="7">
    <location>
        <begin position="1166"/>
        <end position="1175"/>
    </location>
</feature>
<dbReference type="GO" id="GO:0016787">
    <property type="term" value="F:hydrolase activity"/>
    <property type="evidence" value="ECO:0007669"/>
    <property type="project" value="UniProtKB-KW"/>
</dbReference>
<dbReference type="Gene3D" id="1.20.120.1080">
    <property type="match status" value="1"/>
</dbReference>
<dbReference type="PROSITE" id="PS51192">
    <property type="entry name" value="HELICASE_ATP_BIND_1"/>
    <property type="match status" value="1"/>
</dbReference>
<keyword evidence="11" id="KW-1185">Reference proteome</keyword>
<protein>
    <recommendedName>
        <fullName evidence="2">RNA helicase</fullName>
        <ecNumber evidence="2">3.6.4.13</ecNumber>
    </recommendedName>
</protein>
<keyword evidence="5" id="KW-0347">Helicase</keyword>
<dbReference type="PANTHER" id="PTHR18934">
    <property type="entry name" value="ATP-DEPENDENT RNA HELICASE"/>
    <property type="match status" value="1"/>
</dbReference>
<keyword evidence="6" id="KW-0067">ATP-binding</keyword>
<dbReference type="STRING" id="215250.A0A316YZB9"/>
<gene>
    <name evidence="10" type="ORF">FA10DRAFT_247280</name>
</gene>
<feature type="compositionally biased region" description="Acidic residues" evidence="7">
    <location>
        <begin position="157"/>
        <end position="169"/>
    </location>
</feature>
<feature type="compositionally biased region" description="Acidic residues" evidence="7">
    <location>
        <begin position="895"/>
        <end position="916"/>
    </location>
</feature>
<evidence type="ECO:0000256" key="3">
    <source>
        <dbReference type="ARBA" id="ARBA00022741"/>
    </source>
</evidence>
<evidence type="ECO:0000256" key="6">
    <source>
        <dbReference type="ARBA" id="ARBA00022840"/>
    </source>
</evidence>
<dbReference type="InterPro" id="IPR027417">
    <property type="entry name" value="P-loop_NTPase"/>
</dbReference>
<dbReference type="PROSITE" id="PS00690">
    <property type="entry name" value="DEAH_ATP_HELICASE"/>
    <property type="match status" value="1"/>
</dbReference>
<feature type="compositionally biased region" description="Acidic residues" evidence="7">
    <location>
        <begin position="359"/>
        <end position="375"/>
    </location>
</feature>
<dbReference type="GeneID" id="37041362"/>
<feature type="domain" description="Helicase C-terminal" evidence="9">
    <location>
        <begin position="889"/>
        <end position="1065"/>
    </location>
</feature>
<proteinExistence type="inferred from homology"/>
<organism evidence="10 11">
    <name type="scientific">Acaromyces ingoldii</name>
    <dbReference type="NCBI Taxonomy" id="215250"/>
    <lineage>
        <taxon>Eukaryota</taxon>
        <taxon>Fungi</taxon>
        <taxon>Dikarya</taxon>
        <taxon>Basidiomycota</taxon>
        <taxon>Ustilaginomycotina</taxon>
        <taxon>Exobasidiomycetes</taxon>
        <taxon>Exobasidiales</taxon>
        <taxon>Cryptobasidiaceae</taxon>
        <taxon>Acaromyces</taxon>
    </lineage>
</organism>
<feature type="region of interest" description="Disordered" evidence="7">
    <location>
        <begin position="839"/>
        <end position="865"/>
    </location>
</feature>
<dbReference type="CDD" id="cd17982">
    <property type="entry name" value="DEXHc_DHX37"/>
    <property type="match status" value="1"/>
</dbReference>
<dbReference type="InterPro" id="IPR014001">
    <property type="entry name" value="Helicase_ATP-bd"/>
</dbReference>
<feature type="compositionally biased region" description="Basic and acidic residues" evidence="7">
    <location>
        <begin position="170"/>
        <end position="192"/>
    </location>
</feature>
<evidence type="ECO:0000313" key="10">
    <source>
        <dbReference type="EMBL" id="PWN93165.1"/>
    </source>
</evidence>
<evidence type="ECO:0000256" key="1">
    <source>
        <dbReference type="ARBA" id="ARBA00008792"/>
    </source>
</evidence>
<feature type="compositionally biased region" description="Acidic residues" evidence="7">
    <location>
        <begin position="278"/>
        <end position="289"/>
    </location>
</feature>
<dbReference type="InterPro" id="IPR011709">
    <property type="entry name" value="DEAD-box_helicase_OB_fold"/>
</dbReference>
<dbReference type="CDD" id="cd18791">
    <property type="entry name" value="SF2_C_RHA"/>
    <property type="match status" value="1"/>
</dbReference>
<evidence type="ECO:0000259" key="9">
    <source>
        <dbReference type="PROSITE" id="PS51194"/>
    </source>
</evidence>
<reference evidence="10 11" key="1">
    <citation type="journal article" date="2018" name="Mol. Biol. Evol.">
        <title>Broad Genomic Sampling Reveals a Smut Pathogenic Ancestry of the Fungal Clade Ustilaginomycotina.</title>
        <authorList>
            <person name="Kijpornyongpan T."/>
            <person name="Mondo S.J."/>
            <person name="Barry K."/>
            <person name="Sandor L."/>
            <person name="Lee J."/>
            <person name="Lipzen A."/>
            <person name="Pangilinan J."/>
            <person name="LaButti K."/>
            <person name="Hainaut M."/>
            <person name="Henrissat B."/>
            <person name="Grigoriev I.V."/>
            <person name="Spatafora J.W."/>
            <person name="Aime M.C."/>
        </authorList>
    </citation>
    <scope>NUCLEOTIDE SEQUENCE [LARGE SCALE GENOMIC DNA]</scope>
    <source>
        <strain evidence="10 11">MCA 4198</strain>
    </source>
</reference>
<dbReference type="InterPro" id="IPR048333">
    <property type="entry name" value="HA2_WH"/>
</dbReference>
<evidence type="ECO:0000256" key="4">
    <source>
        <dbReference type="ARBA" id="ARBA00022801"/>
    </source>
</evidence>
<dbReference type="EMBL" id="KZ819634">
    <property type="protein sequence ID" value="PWN93165.1"/>
    <property type="molecule type" value="Genomic_DNA"/>
</dbReference>
<dbReference type="PROSITE" id="PS51194">
    <property type="entry name" value="HELICASE_CTER"/>
    <property type="match status" value="1"/>
</dbReference>
<dbReference type="PANTHER" id="PTHR18934:SF99">
    <property type="entry name" value="ATP-DEPENDENT RNA HELICASE DHX37-RELATED"/>
    <property type="match status" value="1"/>
</dbReference>
<dbReference type="GO" id="GO:1990904">
    <property type="term" value="C:ribonucleoprotein complex"/>
    <property type="evidence" value="ECO:0007669"/>
    <property type="project" value="UniProtKB-ARBA"/>
</dbReference>
<evidence type="ECO:0000256" key="2">
    <source>
        <dbReference type="ARBA" id="ARBA00012552"/>
    </source>
</evidence>
<evidence type="ECO:0000256" key="5">
    <source>
        <dbReference type="ARBA" id="ARBA00022806"/>
    </source>
</evidence>
<dbReference type="SMART" id="SM00487">
    <property type="entry name" value="DEXDc"/>
    <property type="match status" value="1"/>
</dbReference>
<dbReference type="GO" id="GO:0000462">
    <property type="term" value="P:maturation of SSU-rRNA from tricistronic rRNA transcript (SSU-rRNA, 5.8S rRNA, LSU-rRNA)"/>
    <property type="evidence" value="ECO:0007669"/>
    <property type="project" value="TreeGrafter"/>
</dbReference>
<comment type="similarity">
    <text evidence="1">Belongs to the DEAD box helicase family. DEAH subfamily.</text>
</comment>
<feature type="region of interest" description="Disordered" evidence="7">
    <location>
        <begin position="1160"/>
        <end position="1182"/>
    </location>
</feature>
<feature type="compositionally biased region" description="Basic and acidic residues" evidence="7">
    <location>
        <begin position="1"/>
        <end position="11"/>
    </location>
</feature>
<dbReference type="FunCoup" id="A0A316YZB9">
    <property type="interactions" value="719"/>
</dbReference>
<dbReference type="Pfam" id="PF00270">
    <property type="entry name" value="DEAD"/>
    <property type="match status" value="1"/>
</dbReference>
<dbReference type="SUPFAM" id="SSF52540">
    <property type="entry name" value="P-loop containing nucleoside triphosphate hydrolases"/>
    <property type="match status" value="1"/>
</dbReference>